<dbReference type="KEGG" id="beo:BEH_00380"/>
<dbReference type="eggNOG" id="ENOG5033CVR">
    <property type="taxonomic scope" value="Bacteria"/>
</dbReference>
<dbReference type="GO" id="GO:0010468">
    <property type="term" value="P:regulation of gene expression"/>
    <property type="evidence" value="ECO:0007669"/>
    <property type="project" value="InterPro"/>
</dbReference>
<name>A0A0H4KDD7_9BACI</name>
<evidence type="ECO:0000313" key="2">
    <source>
        <dbReference type="Proteomes" id="UP000036202"/>
    </source>
</evidence>
<dbReference type="GeneID" id="93704309"/>
<protein>
    <submittedName>
        <fullName evidence="1">Peptide ABC transporter permease</fullName>
    </submittedName>
</protein>
<dbReference type="Pfam" id="PF10955">
    <property type="entry name" value="Fin"/>
    <property type="match status" value="1"/>
</dbReference>
<reference evidence="2" key="2">
    <citation type="submission" date="2015-06" db="EMBL/GenBank/DDBJ databases">
        <title>Genome Sequence of Bacillus endophyticus and Analysis of its Companion Mechanism in the Ketogulonigenium vulgare-Bacillus strain Consortium.</title>
        <authorList>
            <person name="Jia N."/>
            <person name="Du J."/>
            <person name="Ding M.-Z."/>
            <person name="Gao F."/>
            <person name="Yuan Y.-J."/>
        </authorList>
    </citation>
    <scope>NUCLEOTIDE SEQUENCE [LARGE SCALE GENOMIC DNA]</scope>
    <source>
        <strain evidence="2">Hbe603</strain>
    </source>
</reference>
<accession>A0A0H4KDD7</accession>
<sequence>MSIHYVCRHCGHKVGTLEEKVVDTEKLGFNHLTNEERTSFIQYAEDGSMSVNVICEDCQEALERNPDFHQYSTFIQ</sequence>
<dbReference type="PATRIC" id="fig|135735.6.peg.55"/>
<reference evidence="1 2" key="1">
    <citation type="journal article" date="2015" name="PLoS ONE">
        <title>Genome Sequence of Bacillus endophyticus and Analysis of Its Companion Mechanism in the Ketogulonigenium vulgare-Bacillus Strain Consortium.</title>
        <authorList>
            <person name="Jia N."/>
            <person name="Du J."/>
            <person name="Ding M.Z."/>
            <person name="Gao F."/>
            <person name="Yuan Y.J."/>
        </authorList>
    </citation>
    <scope>NUCLEOTIDE SEQUENCE [LARGE SCALE GENOMIC DNA]</scope>
    <source>
        <strain evidence="1 2">Hbe603</strain>
    </source>
</reference>
<dbReference type="EMBL" id="CP011974">
    <property type="protein sequence ID" value="AKO90736.1"/>
    <property type="molecule type" value="Genomic_DNA"/>
</dbReference>
<dbReference type="AlphaFoldDB" id="A0A0H4KDD7"/>
<organism evidence="1 2">
    <name type="scientific">Priestia filamentosa</name>
    <dbReference type="NCBI Taxonomy" id="1402861"/>
    <lineage>
        <taxon>Bacteria</taxon>
        <taxon>Bacillati</taxon>
        <taxon>Bacillota</taxon>
        <taxon>Bacilli</taxon>
        <taxon>Bacillales</taxon>
        <taxon>Bacillaceae</taxon>
        <taxon>Priestia</taxon>
    </lineage>
</organism>
<dbReference type="RefSeq" id="WP_046218470.1">
    <property type="nucleotide sequence ID" value="NZ_CP011974.1"/>
</dbReference>
<evidence type="ECO:0000313" key="1">
    <source>
        <dbReference type="EMBL" id="AKO90736.1"/>
    </source>
</evidence>
<keyword evidence="2" id="KW-1185">Reference proteome</keyword>
<accession>A0A1X7GSQ4</accession>
<dbReference type="InterPro" id="IPR020115">
    <property type="entry name" value="Fin"/>
</dbReference>
<dbReference type="Proteomes" id="UP000036202">
    <property type="component" value="Chromosome"/>
</dbReference>
<dbReference type="OrthoDB" id="2084556at2"/>
<gene>
    <name evidence="1" type="ORF">BEH_00380</name>
</gene>
<proteinExistence type="predicted"/>